<proteinExistence type="predicted"/>
<accession>U3ADP8</accession>
<reference evidence="1 2" key="1">
    <citation type="submission" date="2013-09" db="EMBL/GenBank/DDBJ databases">
        <title>Whole genome shotgun sequence of Vibrio azureus NBRC 104587.</title>
        <authorList>
            <person name="Isaki S."/>
            <person name="Hosoyama A."/>
            <person name="Numata M."/>
            <person name="Hashimoto M."/>
            <person name="Hosoyama Y."/>
            <person name="Tsuchikane K."/>
            <person name="Noguchi M."/>
            <person name="Hirakata S."/>
            <person name="Ichikawa N."/>
            <person name="Ohji S."/>
            <person name="Yamazoe A."/>
            <person name="Fujita N."/>
        </authorList>
    </citation>
    <scope>NUCLEOTIDE SEQUENCE [LARGE SCALE GENOMIC DNA]</scope>
    <source>
        <strain evidence="1 2">NBRC 104587</strain>
    </source>
</reference>
<dbReference type="Proteomes" id="UP000016567">
    <property type="component" value="Unassembled WGS sequence"/>
</dbReference>
<evidence type="ECO:0000313" key="2">
    <source>
        <dbReference type="Proteomes" id="UP000016567"/>
    </source>
</evidence>
<dbReference type="eggNOG" id="ENOG5033VAQ">
    <property type="taxonomic scope" value="Bacteria"/>
</dbReference>
<dbReference type="OrthoDB" id="5918901at2"/>
<protein>
    <recommendedName>
        <fullName evidence="3">DUF4760 domain-containing protein</fullName>
    </recommendedName>
</protein>
<organism evidence="1 2">
    <name type="scientific">Vibrio azureus NBRC 104587</name>
    <dbReference type="NCBI Taxonomy" id="1219077"/>
    <lineage>
        <taxon>Bacteria</taxon>
        <taxon>Pseudomonadati</taxon>
        <taxon>Pseudomonadota</taxon>
        <taxon>Gammaproteobacteria</taxon>
        <taxon>Vibrionales</taxon>
        <taxon>Vibrionaceae</taxon>
        <taxon>Vibrio</taxon>
    </lineage>
</organism>
<dbReference type="AlphaFoldDB" id="U3ADP8"/>
<comment type="caution">
    <text evidence="1">The sequence shown here is derived from an EMBL/GenBank/DDBJ whole genome shotgun (WGS) entry which is preliminary data.</text>
</comment>
<dbReference type="RefSeq" id="WP_021711781.1">
    <property type="nucleotide sequence ID" value="NZ_BAOB01000508.1"/>
</dbReference>
<gene>
    <name evidence="1" type="ORF">VAZ01S_114_00110</name>
</gene>
<sequence length="180" mass="20440">MIEILSVAAAIIASVGGSTLIVAACSNWLAKLWASRMLQNERALHAEKLECIKNELDLLKQKDVTRHHEKLAIYKDVIHLVCLILRDLESVAVRKQPALSEEVERSFSLNRTKAYGYIALVSSQNVLDKYNDLIDYFIPIVYESKPGSWIEMRGKADAMLNAMRLDLGINEEEMMYRGTR</sequence>
<evidence type="ECO:0008006" key="3">
    <source>
        <dbReference type="Google" id="ProtNLM"/>
    </source>
</evidence>
<name>U3ADP8_9VIBR</name>
<evidence type="ECO:0000313" key="1">
    <source>
        <dbReference type="EMBL" id="GAD78046.1"/>
    </source>
</evidence>
<keyword evidence="2" id="KW-1185">Reference proteome</keyword>
<dbReference type="EMBL" id="BATL01000114">
    <property type="protein sequence ID" value="GAD78046.1"/>
    <property type="molecule type" value="Genomic_DNA"/>
</dbReference>